<dbReference type="SMART" id="SM00512">
    <property type="entry name" value="Skp1"/>
    <property type="match status" value="1"/>
</dbReference>
<dbReference type="SUPFAM" id="SSF81382">
    <property type="entry name" value="Skp1 dimerisation domain-like"/>
    <property type="match status" value="1"/>
</dbReference>
<dbReference type="GO" id="GO:0003723">
    <property type="term" value="F:RNA binding"/>
    <property type="evidence" value="ECO:0007669"/>
    <property type="project" value="UniProtKB-UniRule"/>
</dbReference>
<dbReference type="InterPro" id="IPR016897">
    <property type="entry name" value="SKP1"/>
</dbReference>
<dbReference type="SUPFAM" id="SSF54791">
    <property type="entry name" value="Eukaryotic type KH-domain (KH-domain type I)"/>
    <property type="match status" value="1"/>
</dbReference>
<dbReference type="SUPFAM" id="SSF54695">
    <property type="entry name" value="POZ domain"/>
    <property type="match status" value="1"/>
</dbReference>
<dbReference type="InterPro" id="IPR011333">
    <property type="entry name" value="SKP1/BTB/POZ_sf"/>
</dbReference>
<evidence type="ECO:0000256" key="3">
    <source>
        <dbReference type="PROSITE-ProRule" id="PRU00117"/>
    </source>
</evidence>
<feature type="domain" description="SKP1 component dimerisation" evidence="5">
    <location>
        <begin position="214"/>
        <end position="261"/>
    </location>
</feature>
<dbReference type="Gene3D" id="3.30.1370.10">
    <property type="entry name" value="K Homology domain, type 1"/>
    <property type="match status" value="1"/>
</dbReference>
<evidence type="ECO:0008006" key="9">
    <source>
        <dbReference type="Google" id="ProtNLM"/>
    </source>
</evidence>
<sequence length="264" mass="30304">MVTVKSIIPQEYHPTVLGNRGCKVQNIQQQFSVTIKLPHREKPKDAVKVPMNRDAYADDLEAEFQANFEAPRDEKHTKQQVFRIQDENRKTSYSTLPSYSKIMPNIKLQSSDGEIFEVDVEIAKASVTIKTMLEDLGMDDDEQEVVPLPNVNSAILKKVIQWATYHRDDPPPPEDDDSKDKRTDDISSWDADFLKVDQGTLFELILAANYLDIKGLLDVTCKTVANMIKGKTPEEIRKTFNIKNDFTPSEEEQVRKENEWCEEK</sequence>
<dbReference type="PROSITE" id="PS50084">
    <property type="entry name" value="KH_TYPE_1"/>
    <property type="match status" value="1"/>
</dbReference>
<comment type="caution">
    <text evidence="7">The sequence shown here is derived from an EMBL/GenBank/DDBJ whole genome shotgun (WGS) entry which is preliminary data.</text>
</comment>
<dbReference type="AlphaFoldDB" id="A0A8X6MDI5"/>
<dbReference type="GO" id="GO:0006511">
    <property type="term" value="P:ubiquitin-dependent protein catabolic process"/>
    <property type="evidence" value="ECO:0007669"/>
    <property type="project" value="InterPro"/>
</dbReference>
<dbReference type="Pfam" id="PF00013">
    <property type="entry name" value="KH_1"/>
    <property type="match status" value="1"/>
</dbReference>
<evidence type="ECO:0000256" key="1">
    <source>
        <dbReference type="ARBA" id="ARBA00009993"/>
    </source>
</evidence>
<evidence type="ECO:0000259" key="5">
    <source>
        <dbReference type="Pfam" id="PF01466"/>
    </source>
</evidence>
<evidence type="ECO:0000313" key="7">
    <source>
        <dbReference type="EMBL" id="GFS43300.1"/>
    </source>
</evidence>
<dbReference type="Pfam" id="PF01466">
    <property type="entry name" value="Skp1"/>
    <property type="match status" value="1"/>
</dbReference>
<dbReference type="Proteomes" id="UP000887013">
    <property type="component" value="Unassembled WGS sequence"/>
</dbReference>
<gene>
    <name evidence="7" type="primary">SKP1</name>
    <name evidence="7" type="ORF">NPIL_292461</name>
</gene>
<comment type="similarity">
    <text evidence="1">Belongs to the SKP1 family.</text>
</comment>
<dbReference type="InterPro" id="IPR036612">
    <property type="entry name" value="KH_dom_type_1_sf"/>
</dbReference>
<dbReference type="InterPro" id="IPR016073">
    <property type="entry name" value="Skp1_comp_POZ"/>
</dbReference>
<dbReference type="FunFam" id="3.30.710.10:FF:000018">
    <property type="entry name" value="S-phase kinase-associated protein 1"/>
    <property type="match status" value="1"/>
</dbReference>
<dbReference type="Gene3D" id="3.30.710.10">
    <property type="entry name" value="Potassium Channel Kv1.1, Chain A"/>
    <property type="match status" value="1"/>
</dbReference>
<dbReference type="PANTHER" id="PTHR11165">
    <property type="entry name" value="SKP1"/>
    <property type="match status" value="1"/>
</dbReference>
<dbReference type="InterPro" id="IPR016072">
    <property type="entry name" value="Skp1_comp_dimer"/>
</dbReference>
<organism evidence="7 8">
    <name type="scientific">Nephila pilipes</name>
    <name type="common">Giant wood spider</name>
    <name type="synonym">Nephila maculata</name>
    <dbReference type="NCBI Taxonomy" id="299642"/>
    <lineage>
        <taxon>Eukaryota</taxon>
        <taxon>Metazoa</taxon>
        <taxon>Ecdysozoa</taxon>
        <taxon>Arthropoda</taxon>
        <taxon>Chelicerata</taxon>
        <taxon>Arachnida</taxon>
        <taxon>Araneae</taxon>
        <taxon>Araneomorphae</taxon>
        <taxon>Entelegynae</taxon>
        <taxon>Araneoidea</taxon>
        <taxon>Nephilidae</taxon>
        <taxon>Nephila</taxon>
    </lineage>
</organism>
<dbReference type="InterPro" id="IPR036296">
    <property type="entry name" value="SKP1-like_dim_sf"/>
</dbReference>
<dbReference type="CDD" id="cd18322">
    <property type="entry name" value="BTB_POZ_SKP1"/>
    <property type="match status" value="1"/>
</dbReference>
<accession>A0A8X6MDI5</accession>
<dbReference type="GO" id="GO:0010468">
    <property type="term" value="P:regulation of gene expression"/>
    <property type="evidence" value="ECO:0007669"/>
    <property type="project" value="UniProtKB-ARBA"/>
</dbReference>
<evidence type="ECO:0000256" key="2">
    <source>
        <dbReference type="ARBA" id="ARBA00022786"/>
    </source>
</evidence>
<dbReference type="OrthoDB" id="6423905at2759"/>
<proteinExistence type="inferred from homology"/>
<protein>
    <recommendedName>
        <fullName evidence="9">S-phase kinase-associated protein 1</fullName>
    </recommendedName>
</protein>
<keyword evidence="3" id="KW-0694">RNA-binding</keyword>
<feature type="domain" description="K Homology" evidence="4">
    <location>
        <begin position="7"/>
        <end position="44"/>
    </location>
</feature>
<dbReference type="Pfam" id="PF03931">
    <property type="entry name" value="Skp1_POZ"/>
    <property type="match status" value="1"/>
</dbReference>
<keyword evidence="8" id="KW-1185">Reference proteome</keyword>
<evidence type="ECO:0000259" key="6">
    <source>
        <dbReference type="Pfam" id="PF03931"/>
    </source>
</evidence>
<dbReference type="EMBL" id="BMAW01090162">
    <property type="protein sequence ID" value="GFS43300.1"/>
    <property type="molecule type" value="Genomic_DNA"/>
</dbReference>
<evidence type="ECO:0000259" key="4">
    <source>
        <dbReference type="Pfam" id="PF00013"/>
    </source>
</evidence>
<reference evidence="7" key="1">
    <citation type="submission" date="2020-08" db="EMBL/GenBank/DDBJ databases">
        <title>Multicomponent nature underlies the extraordinary mechanical properties of spider dragline silk.</title>
        <authorList>
            <person name="Kono N."/>
            <person name="Nakamura H."/>
            <person name="Mori M."/>
            <person name="Yoshida Y."/>
            <person name="Ohtoshi R."/>
            <person name="Malay A.D."/>
            <person name="Moran D.A.P."/>
            <person name="Tomita M."/>
            <person name="Numata K."/>
            <person name="Arakawa K."/>
        </authorList>
    </citation>
    <scope>NUCLEOTIDE SEQUENCE</scope>
</reference>
<feature type="domain" description="SKP1 component POZ" evidence="6">
    <location>
        <begin position="105"/>
        <end position="168"/>
    </location>
</feature>
<evidence type="ECO:0000313" key="8">
    <source>
        <dbReference type="Proteomes" id="UP000887013"/>
    </source>
</evidence>
<keyword evidence="2" id="KW-0833">Ubl conjugation pathway</keyword>
<dbReference type="InterPro" id="IPR001232">
    <property type="entry name" value="SKP1-like"/>
</dbReference>
<dbReference type="InterPro" id="IPR004088">
    <property type="entry name" value="KH_dom_type_1"/>
</dbReference>
<name>A0A8X6MDI5_NEPPI</name>